<proteinExistence type="predicted"/>
<gene>
    <name evidence="1" type="ORF">ABB37_10129</name>
</gene>
<dbReference type="PROSITE" id="PS50096">
    <property type="entry name" value="IQ"/>
    <property type="match status" value="1"/>
</dbReference>
<dbReference type="EMBL" id="LGTL01000046">
    <property type="protein sequence ID" value="KPA73091.1"/>
    <property type="molecule type" value="Genomic_DNA"/>
</dbReference>
<protein>
    <submittedName>
        <fullName evidence="1">Uncharacterized protein</fullName>
    </submittedName>
</protein>
<sequence>MADCVAEEVSGRAAVAGEERRVRAAAALACAEAEESAARHDIEAEELAVARVFSAAQSKSRAEAVEAARLRAESLLAKCAADEEKNRRLLCCSEQQSRTALSVDRKLDLKTMSMFGKRWASIVQDEALSRRGAELDEKGDRALLDERHDAVFCFLVAPFESSQTDARPRGPASSALSTDEASARLQRIGRGYLLRKKLQRRLLNRCRDLYKQGVIHLLAGEFTQRREIVGEEYLARQGLVERLITTVPAPLHGSPLGPVLQDVLEEEEKRRNDILDDYAVTHDAIERAEHKQFLKHSSIVCTPEASDSSDEEDNTALVQPEIARPADVALSELQRESTPRRRYKGFELDALGRFLLDYENDLNRMQMELADFRRQVAFEHDQVKDTRDRAAQEVVRGGTGAMWVPARPLPLSDLVRGPSVQYGGKRRS</sequence>
<name>A0A0N0DQK1_LEPPY</name>
<dbReference type="VEuPathDB" id="TriTrypDB:LpyrH10_46_0030"/>
<organism evidence="1 2">
    <name type="scientific">Leptomonas pyrrhocoris</name>
    <name type="common">Firebug parasite</name>
    <dbReference type="NCBI Taxonomy" id="157538"/>
    <lineage>
        <taxon>Eukaryota</taxon>
        <taxon>Discoba</taxon>
        <taxon>Euglenozoa</taxon>
        <taxon>Kinetoplastea</taxon>
        <taxon>Metakinetoplastina</taxon>
        <taxon>Trypanosomatida</taxon>
        <taxon>Trypanosomatidae</taxon>
        <taxon>Leishmaniinae</taxon>
        <taxon>Leptomonas</taxon>
    </lineage>
</organism>
<dbReference type="OMA" id="GGTGAMW"/>
<dbReference type="GeneID" id="26910409"/>
<evidence type="ECO:0000313" key="1">
    <source>
        <dbReference type="EMBL" id="KPA73091.1"/>
    </source>
</evidence>
<dbReference type="Proteomes" id="UP000037923">
    <property type="component" value="Unassembled WGS sequence"/>
</dbReference>
<keyword evidence="2" id="KW-1185">Reference proteome</keyword>
<evidence type="ECO:0000313" key="2">
    <source>
        <dbReference type="Proteomes" id="UP000037923"/>
    </source>
</evidence>
<dbReference type="RefSeq" id="XP_015651530.1">
    <property type="nucleotide sequence ID" value="XM_015809890.1"/>
</dbReference>
<accession>A0A0N0DQK1</accession>
<comment type="caution">
    <text evidence="1">The sequence shown here is derived from an EMBL/GenBank/DDBJ whole genome shotgun (WGS) entry which is preliminary data.</text>
</comment>
<dbReference type="OrthoDB" id="278719at2759"/>
<reference evidence="1 2" key="1">
    <citation type="submission" date="2015-07" db="EMBL/GenBank/DDBJ databases">
        <title>High-quality genome of monoxenous trypanosomatid Leptomonas pyrrhocoris.</title>
        <authorList>
            <person name="Flegontov P."/>
            <person name="Butenko A."/>
            <person name="Firsov S."/>
            <person name="Vlcek C."/>
            <person name="Logacheva M.D."/>
            <person name="Field M."/>
            <person name="Filatov D."/>
            <person name="Flegontova O."/>
            <person name="Gerasimov E."/>
            <person name="Jackson A.P."/>
            <person name="Kelly S."/>
            <person name="Opperdoes F."/>
            <person name="O'Reilly A."/>
            <person name="Votypka J."/>
            <person name="Yurchenko V."/>
            <person name="Lukes J."/>
        </authorList>
    </citation>
    <scope>NUCLEOTIDE SEQUENCE [LARGE SCALE GENOMIC DNA]</scope>
    <source>
        <strain evidence="1">H10</strain>
    </source>
</reference>
<dbReference type="AlphaFoldDB" id="A0A0N0DQK1"/>